<dbReference type="GO" id="GO:0006261">
    <property type="term" value="P:DNA-templated DNA replication"/>
    <property type="evidence" value="ECO:0007669"/>
    <property type="project" value="TreeGrafter"/>
</dbReference>
<dbReference type="RefSeq" id="WP_204447988.1">
    <property type="nucleotide sequence ID" value="NZ_JACJKY010000025.1"/>
</dbReference>
<dbReference type="Gene3D" id="1.20.272.10">
    <property type="match status" value="1"/>
</dbReference>
<evidence type="ECO:0000256" key="5">
    <source>
        <dbReference type="ARBA" id="ARBA00022705"/>
    </source>
</evidence>
<reference evidence="11" key="1">
    <citation type="submission" date="2020-08" db="EMBL/GenBank/DDBJ databases">
        <authorList>
            <person name="Cejkova D."/>
            <person name="Kubasova T."/>
            <person name="Jahodarova E."/>
            <person name="Rychlik I."/>
        </authorList>
    </citation>
    <scope>NUCLEOTIDE SEQUENCE</scope>
    <source>
        <strain evidence="11">An559</strain>
    </source>
</reference>
<name>A0A939BEW7_9FIRM</name>
<dbReference type="Gene3D" id="3.40.50.300">
    <property type="entry name" value="P-loop containing nucleotide triphosphate hydrolases"/>
    <property type="match status" value="1"/>
</dbReference>
<reference evidence="11" key="2">
    <citation type="journal article" date="2021" name="Sci. Rep.">
        <title>The distribution of antibiotic resistance genes in chicken gut microbiota commensals.</title>
        <authorList>
            <person name="Juricova H."/>
            <person name="Matiasovicova J."/>
            <person name="Kubasova T."/>
            <person name="Cejkova D."/>
            <person name="Rychlik I."/>
        </authorList>
    </citation>
    <scope>NUCLEOTIDE SEQUENCE</scope>
    <source>
        <strain evidence="11">An559</strain>
    </source>
</reference>
<dbReference type="InterPro" id="IPR027417">
    <property type="entry name" value="P-loop_NTPase"/>
</dbReference>
<comment type="catalytic activity">
    <reaction evidence="8">
        <text>DNA(n) + a 2'-deoxyribonucleoside 5'-triphosphate = DNA(n+1) + diphosphate</text>
        <dbReference type="Rhea" id="RHEA:22508"/>
        <dbReference type="Rhea" id="RHEA-COMP:17339"/>
        <dbReference type="Rhea" id="RHEA-COMP:17340"/>
        <dbReference type="ChEBI" id="CHEBI:33019"/>
        <dbReference type="ChEBI" id="CHEBI:61560"/>
        <dbReference type="ChEBI" id="CHEBI:173112"/>
        <dbReference type="EC" id="2.7.7.7"/>
    </reaction>
</comment>
<dbReference type="InterPro" id="IPR008921">
    <property type="entry name" value="DNA_pol3_clamp-load_cplx_C"/>
</dbReference>
<evidence type="ECO:0000256" key="7">
    <source>
        <dbReference type="ARBA" id="ARBA00034754"/>
    </source>
</evidence>
<dbReference type="AlphaFoldDB" id="A0A939BEW7"/>
<keyword evidence="3 11" id="KW-0808">Transferase</keyword>
<evidence type="ECO:0000259" key="9">
    <source>
        <dbReference type="Pfam" id="PF06144"/>
    </source>
</evidence>
<dbReference type="GO" id="GO:0003887">
    <property type="term" value="F:DNA-directed DNA polymerase activity"/>
    <property type="evidence" value="ECO:0007669"/>
    <property type="project" value="UniProtKB-KW"/>
</dbReference>
<dbReference type="SUPFAM" id="SSF52540">
    <property type="entry name" value="P-loop containing nucleoside triphosphate hydrolases"/>
    <property type="match status" value="1"/>
</dbReference>
<feature type="domain" description="DNA polymerase III delta subunit-like C-terminal" evidence="10">
    <location>
        <begin position="222"/>
        <end position="339"/>
    </location>
</feature>
<dbReference type="InterPro" id="IPR005790">
    <property type="entry name" value="DNA_polIII_delta"/>
</dbReference>
<evidence type="ECO:0000259" key="10">
    <source>
        <dbReference type="Pfam" id="PF21694"/>
    </source>
</evidence>
<proteinExistence type="inferred from homology"/>
<dbReference type="PANTHER" id="PTHR34388">
    <property type="entry name" value="DNA POLYMERASE III SUBUNIT DELTA"/>
    <property type="match status" value="1"/>
</dbReference>
<dbReference type="Pfam" id="PF06144">
    <property type="entry name" value="DNA_pol3_delta"/>
    <property type="match status" value="1"/>
</dbReference>
<protein>
    <recommendedName>
        <fullName evidence="2">DNA polymerase III subunit delta</fullName>
        <ecNumber evidence="1">2.7.7.7</ecNumber>
    </recommendedName>
</protein>
<dbReference type="InterPro" id="IPR010372">
    <property type="entry name" value="DNA_pol3_delta_N"/>
</dbReference>
<dbReference type="NCBIfam" id="TIGR01128">
    <property type="entry name" value="holA"/>
    <property type="match status" value="1"/>
</dbReference>
<dbReference type="Proteomes" id="UP000774750">
    <property type="component" value="Unassembled WGS sequence"/>
</dbReference>
<dbReference type="Gene3D" id="1.10.8.60">
    <property type="match status" value="1"/>
</dbReference>
<evidence type="ECO:0000256" key="1">
    <source>
        <dbReference type="ARBA" id="ARBA00012417"/>
    </source>
</evidence>
<keyword evidence="12" id="KW-1185">Reference proteome</keyword>
<accession>A0A939BEW7</accession>
<comment type="similarity">
    <text evidence="7">Belongs to the DNA polymerase HolA subunit family.</text>
</comment>
<dbReference type="GO" id="GO:0003677">
    <property type="term" value="F:DNA binding"/>
    <property type="evidence" value="ECO:0007669"/>
    <property type="project" value="InterPro"/>
</dbReference>
<dbReference type="EMBL" id="JACJKY010000025">
    <property type="protein sequence ID" value="MBM6921760.1"/>
    <property type="molecule type" value="Genomic_DNA"/>
</dbReference>
<comment type="caution">
    <text evidence="11">The sequence shown here is derived from an EMBL/GenBank/DDBJ whole genome shotgun (WGS) entry which is preliminary data.</text>
</comment>
<dbReference type="PANTHER" id="PTHR34388:SF1">
    <property type="entry name" value="DNA POLYMERASE III SUBUNIT DELTA"/>
    <property type="match status" value="1"/>
</dbReference>
<dbReference type="EC" id="2.7.7.7" evidence="1"/>
<keyword evidence="4 11" id="KW-0548">Nucleotidyltransferase</keyword>
<keyword evidence="5" id="KW-0235">DNA replication</keyword>
<keyword evidence="6" id="KW-0239">DNA-directed DNA polymerase</keyword>
<organism evidence="11 12">
    <name type="scientific">Merdimmobilis hominis</name>
    <dbReference type="NCBI Taxonomy" id="2897707"/>
    <lineage>
        <taxon>Bacteria</taxon>
        <taxon>Bacillati</taxon>
        <taxon>Bacillota</taxon>
        <taxon>Clostridia</taxon>
        <taxon>Eubacteriales</taxon>
        <taxon>Oscillospiraceae</taxon>
        <taxon>Merdimmobilis</taxon>
    </lineage>
</organism>
<evidence type="ECO:0000256" key="4">
    <source>
        <dbReference type="ARBA" id="ARBA00022695"/>
    </source>
</evidence>
<dbReference type="InterPro" id="IPR048466">
    <property type="entry name" value="DNA_pol3_delta-like_C"/>
</dbReference>
<sequence length="355" mass="39342">MPVLEDRALMDALKAGKLANVYYLYGSEPAFIQTALKKISATVDTGSFDEFNRIAFDSEKLSADAVAEHCETLPMMAPQKLVLIRNLNAEKLAEASLSTILTTVSSLPETTVLVFCNTVFDPGDKKVSAKNKKLIDAVKKVGVVCRFDPKDEKTICRALCERAAKRYIRLDMDTAQSLIERCGTNYSTLLNEVDKLCAFVNEGEITKEDIVLCCPPSIEAGAFTLAKQLLLSQYTQAFCSLDKLFYLKEEPVRIVAALSMAFSDIYRAKAGMAARKSADQIAADFAYPKNRLFAVKNACRDANRFSLAQIHACVDALYRADRAIKSSKADNRLILEQMIGEIAAHMRAERNSWTK</sequence>
<dbReference type="SUPFAM" id="SSF48019">
    <property type="entry name" value="post-AAA+ oligomerization domain-like"/>
    <property type="match status" value="1"/>
</dbReference>
<evidence type="ECO:0000256" key="2">
    <source>
        <dbReference type="ARBA" id="ARBA00017703"/>
    </source>
</evidence>
<evidence type="ECO:0000313" key="11">
    <source>
        <dbReference type="EMBL" id="MBM6921760.1"/>
    </source>
</evidence>
<feature type="domain" description="DNA polymerase III delta N-terminal" evidence="9">
    <location>
        <begin position="22"/>
        <end position="121"/>
    </location>
</feature>
<gene>
    <name evidence="11" type="primary">holA</name>
    <name evidence="11" type="ORF">H6A12_11425</name>
</gene>
<dbReference type="GO" id="GO:0009360">
    <property type="term" value="C:DNA polymerase III complex"/>
    <property type="evidence" value="ECO:0007669"/>
    <property type="project" value="InterPro"/>
</dbReference>
<evidence type="ECO:0000256" key="3">
    <source>
        <dbReference type="ARBA" id="ARBA00022679"/>
    </source>
</evidence>
<dbReference type="Pfam" id="PF21694">
    <property type="entry name" value="DNA_pol3_delta_C"/>
    <property type="match status" value="1"/>
</dbReference>
<evidence type="ECO:0000256" key="6">
    <source>
        <dbReference type="ARBA" id="ARBA00022932"/>
    </source>
</evidence>
<evidence type="ECO:0000256" key="8">
    <source>
        <dbReference type="ARBA" id="ARBA00049244"/>
    </source>
</evidence>
<evidence type="ECO:0000313" key="12">
    <source>
        <dbReference type="Proteomes" id="UP000774750"/>
    </source>
</evidence>